<evidence type="ECO:0000256" key="6">
    <source>
        <dbReference type="ARBA" id="ARBA00022692"/>
    </source>
</evidence>
<evidence type="ECO:0000313" key="15">
    <source>
        <dbReference type="EMBL" id="MFI8751795.1"/>
    </source>
</evidence>
<evidence type="ECO:0000256" key="9">
    <source>
        <dbReference type="ARBA" id="ARBA00022840"/>
    </source>
</evidence>
<evidence type="ECO:0000259" key="14">
    <source>
        <dbReference type="PROSITE" id="PS50885"/>
    </source>
</evidence>
<evidence type="ECO:0000259" key="13">
    <source>
        <dbReference type="PROSITE" id="PS50109"/>
    </source>
</evidence>
<keyword evidence="11" id="KW-0902">Two-component regulatory system</keyword>
<dbReference type="PROSITE" id="PS50109">
    <property type="entry name" value="HIS_KIN"/>
    <property type="match status" value="1"/>
</dbReference>
<dbReference type="PANTHER" id="PTHR45436:SF14">
    <property type="entry name" value="SENSOR PROTEIN QSEC"/>
    <property type="match status" value="1"/>
</dbReference>
<evidence type="ECO:0000256" key="7">
    <source>
        <dbReference type="ARBA" id="ARBA00022741"/>
    </source>
</evidence>
<keyword evidence="9 15" id="KW-0067">ATP-binding</keyword>
<dbReference type="RefSeq" id="WP_399846337.1">
    <property type="nucleotide sequence ID" value="NZ_JBITWC010000039.1"/>
</dbReference>
<evidence type="ECO:0000256" key="10">
    <source>
        <dbReference type="ARBA" id="ARBA00022989"/>
    </source>
</evidence>
<keyword evidence="6 12" id="KW-0812">Transmembrane</keyword>
<feature type="transmembrane region" description="Helical" evidence="12">
    <location>
        <begin position="7"/>
        <end position="30"/>
    </location>
</feature>
<feature type="domain" description="HAMP" evidence="14">
    <location>
        <begin position="201"/>
        <end position="252"/>
    </location>
</feature>
<organism evidence="15 16">
    <name type="scientific">Vreelandella lionensis</name>
    <dbReference type="NCBI Taxonomy" id="1144478"/>
    <lineage>
        <taxon>Bacteria</taxon>
        <taxon>Pseudomonadati</taxon>
        <taxon>Pseudomonadota</taxon>
        <taxon>Gammaproteobacteria</taxon>
        <taxon>Oceanospirillales</taxon>
        <taxon>Halomonadaceae</taxon>
        <taxon>Vreelandella</taxon>
    </lineage>
</organism>
<evidence type="ECO:0000256" key="3">
    <source>
        <dbReference type="ARBA" id="ARBA00012438"/>
    </source>
</evidence>
<dbReference type="InterPro" id="IPR003660">
    <property type="entry name" value="HAMP_dom"/>
</dbReference>
<keyword evidence="7" id="KW-0547">Nucleotide-binding</keyword>
<keyword evidence="5" id="KW-0808">Transferase</keyword>
<dbReference type="Gene3D" id="1.10.287.130">
    <property type="match status" value="1"/>
</dbReference>
<name>A0ABW8BX47_9GAMM</name>
<evidence type="ECO:0000256" key="1">
    <source>
        <dbReference type="ARBA" id="ARBA00000085"/>
    </source>
</evidence>
<dbReference type="Pfam" id="PF00512">
    <property type="entry name" value="HisKA"/>
    <property type="match status" value="1"/>
</dbReference>
<keyword evidence="16" id="KW-1185">Reference proteome</keyword>
<dbReference type="GO" id="GO:0005524">
    <property type="term" value="F:ATP binding"/>
    <property type="evidence" value="ECO:0007669"/>
    <property type="project" value="UniProtKB-KW"/>
</dbReference>
<dbReference type="PANTHER" id="PTHR45436">
    <property type="entry name" value="SENSOR HISTIDINE KINASE YKOH"/>
    <property type="match status" value="1"/>
</dbReference>
<dbReference type="Pfam" id="PF02518">
    <property type="entry name" value="HATPase_c"/>
    <property type="match status" value="1"/>
</dbReference>
<evidence type="ECO:0000256" key="8">
    <source>
        <dbReference type="ARBA" id="ARBA00022777"/>
    </source>
</evidence>
<dbReference type="Gene3D" id="3.30.565.10">
    <property type="entry name" value="Histidine kinase-like ATPase, C-terminal domain"/>
    <property type="match status" value="1"/>
</dbReference>
<dbReference type="Proteomes" id="UP001614338">
    <property type="component" value="Unassembled WGS sequence"/>
</dbReference>
<reference evidence="15 16" key="1">
    <citation type="submission" date="2024-10" db="EMBL/GenBank/DDBJ databases">
        <title>The Natural Products Discovery Center: Release of the First 8490 Sequenced Strains for Exploring Actinobacteria Biosynthetic Diversity.</title>
        <authorList>
            <person name="Kalkreuter E."/>
            <person name="Kautsar S.A."/>
            <person name="Yang D."/>
            <person name="Bader C.D."/>
            <person name="Teijaro C.N."/>
            <person name="Fluegel L."/>
            <person name="Davis C.M."/>
            <person name="Simpson J.R."/>
            <person name="Lauterbach L."/>
            <person name="Steele A.D."/>
            <person name="Gui C."/>
            <person name="Meng S."/>
            <person name="Li G."/>
            <person name="Viehrig K."/>
            <person name="Ye F."/>
            <person name="Su P."/>
            <person name="Kiefer A.F."/>
            <person name="Nichols A."/>
            <person name="Cepeda A.J."/>
            <person name="Yan W."/>
            <person name="Fan B."/>
            <person name="Jiang Y."/>
            <person name="Adhikari A."/>
            <person name="Zheng C.-J."/>
            <person name="Schuster L."/>
            <person name="Cowan T.M."/>
            <person name="Smanski M.J."/>
            <person name="Chevrette M.G."/>
            <person name="De Carvalho L.P.S."/>
            <person name="Shen B."/>
        </authorList>
    </citation>
    <scope>NUCLEOTIDE SEQUENCE [LARGE SCALE GENOMIC DNA]</scope>
    <source>
        <strain evidence="15 16">NPDC077409</strain>
    </source>
</reference>
<keyword evidence="4" id="KW-0597">Phosphoprotein</keyword>
<proteinExistence type="predicted"/>
<dbReference type="InterPro" id="IPR003594">
    <property type="entry name" value="HATPase_dom"/>
</dbReference>
<keyword evidence="12" id="KW-0472">Membrane</keyword>
<accession>A0ABW8BX47</accession>
<feature type="domain" description="Histidine kinase" evidence="13">
    <location>
        <begin position="260"/>
        <end position="466"/>
    </location>
</feature>
<dbReference type="SUPFAM" id="SSF47384">
    <property type="entry name" value="Homodimeric domain of signal transducing histidine kinase"/>
    <property type="match status" value="1"/>
</dbReference>
<dbReference type="SMART" id="SM00388">
    <property type="entry name" value="HisKA"/>
    <property type="match status" value="1"/>
</dbReference>
<evidence type="ECO:0000256" key="4">
    <source>
        <dbReference type="ARBA" id="ARBA00022553"/>
    </source>
</evidence>
<protein>
    <recommendedName>
        <fullName evidence="3">histidine kinase</fullName>
        <ecNumber evidence="3">2.7.13.3</ecNumber>
    </recommendedName>
</protein>
<evidence type="ECO:0000313" key="16">
    <source>
        <dbReference type="Proteomes" id="UP001614338"/>
    </source>
</evidence>
<evidence type="ECO:0000256" key="2">
    <source>
        <dbReference type="ARBA" id="ARBA00004141"/>
    </source>
</evidence>
<comment type="catalytic activity">
    <reaction evidence="1">
        <text>ATP + protein L-histidine = ADP + protein N-phospho-L-histidine.</text>
        <dbReference type="EC" id="2.7.13.3"/>
    </reaction>
</comment>
<dbReference type="CDD" id="cd00082">
    <property type="entry name" value="HisKA"/>
    <property type="match status" value="1"/>
</dbReference>
<dbReference type="InterPro" id="IPR036097">
    <property type="entry name" value="HisK_dim/P_sf"/>
</dbReference>
<evidence type="ECO:0000256" key="12">
    <source>
        <dbReference type="SAM" id="Phobius"/>
    </source>
</evidence>
<dbReference type="PROSITE" id="PS50885">
    <property type="entry name" value="HAMP"/>
    <property type="match status" value="1"/>
</dbReference>
<sequence>MTSIRRYLLRTLAIALTVTGGMAVTAAYLITNHELEEILDTQLSLHSRIVAGQLDPSATVDDYARLASRMGLPQHPAQLYRDGIAVPVNSSDSGSKLYHEEELKLVLGFWNADGSPKLLGSKWNDAGPFPKPLEEGFRWESYNGHRWRVFSMFDFASDTWISMGLRGSFHDEVVERITWNNLLPMLFLLPLLLWLMNRIIRKGVAPIQALSSQVQGRSARDLSKIDNPVPQELNGLRQSLNDFIARLKETLERERRFTADAAHELRTPLAALRIHLDNAQAGEQQSLQKAYVGVERLQRVVEQLLILARLDQVAATPPTTIDLYPIIAELVAEMWPIAEERGQHLKLKGLTRLNVSADEVELGILFRNLLDNALRYTPQGGHVEVELALWEGAPQLIVRDTGPGLPEYMLDKVTERFRRASGQGITGSGLGLSIVSELVQRQRAILTLANREFSGLEVSVRWTPLKSHQTALIERPE</sequence>
<dbReference type="SMART" id="SM00387">
    <property type="entry name" value="HATPase_c"/>
    <property type="match status" value="1"/>
</dbReference>
<comment type="subcellular location">
    <subcellularLocation>
        <location evidence="2">Membrane</location>
        <topology evidence="2">Multi-pass membrane protein</topology>
    </subcellularLocation>
</comment>
<dbReference type="EMBL" id="JBITWC010000039">
    <property type="protein sequence ID" value="MFI8751795.1"/>
    <property type="molecule type" value="Genomic_DNA"/>
</dbReference>
<dbReference type="EC" id="2.7.13.3" evidence="3"/>
<dbReference type="InterPro" id="IPR005467">
    <property type="entry name" value="His_kinase_dom"/>
</dbReference>
<dbReference type="InterPro" id="IPR036890">
    <property type="entry name" value="HATPase_C_sf"/>
</dbReference>
<keyword evidence="8" id="KW-0418">Kinase</keyword>
<keyword evidence="10 12" id="KW-1133">Transmembrane helix</keyword>
<evidence type="ECO:0000256" key="5">
    <source>
        <dbReference type="ARBA" id="ARBA00022679"/>
    </source>
</evidence>
<dbReference type="InterPro" id="IPR003661">
    <property type="entry name" value="HisK_dim/P_dom"/>
</dbReference>
<evidence type="ECO:0000256" key="11">
    <source>
        <dbReference type="ARBA" id="ARBA00023012"/>
    </source>
</evidence>
<gene>
    <name evidence="15" type="ORF">ACIGG6_17575</name>
</gene>
<comment type="caution">
    <text evidence="15">The sequence shown here is derived from an EMBL/GenBank/DDBJ whole genome shotgun (WGS) entry which is preliminary data.</text>
</comment>
<dbReference type="InterPro" id="IPR050428">
    <property type="entry name" value="TCS_sensor_his_kinase"/>
</dbReference>
<dbReference type="SUPFAM" id="SSF55874">
    <property type="entry name" value="ATPase domain of HSP90 chaperone/DNA topoisomerase II/histidine kinase"/>
    <property type="match status" value="1"/>
</dbReference>